<protein>
    <submittedName>
        <fullName evidence="14">Zinc finger protein 665</fullName>
    </submittedName>
</protein>
<keyword evidence="6" id="KW-0862">Zinc</keyword>
<gene>
    <name evidence="14" type="ORF">PoB_002299200</name>
</gene>
<proteinExistence type="inferred from homology"/>
<dbReference type="SMART" id="SM00355">
    <property type="entry name" value="ZnF_C2H2"/>
    <property type="match status" value="11"/>
</dbReference>
<feature type="domain" description="C2H2-type" evidence="13">
    <location>
        <begin position="730"/>
        <end position="757"/>
    </location>
</feature>
<evidence type="ECO:0000256" key="6">
    <source>
        <dbReference type="ARBA" id="ARBA00022833"/>
    </source>
</evidence>
<feature type="domain" description="C2H2-type" evidence="13">
    <location>
        <begin position="1002"/>
        <end position="1029"/>
    </location>
</feature>
<evidence type="ECO:0000256" key="7">
    <source>
        <dbReference type="ARBA" id="ARBA00023015"/>
    </source>
</evidence>
<dbReference type="PROSITE" id="PS50157">
    <property type="entry name" value="ZINC_FINGER_C2H2_2"/>
    <property type="match status" value="11"/>
</dbReference>
<feature type="region of interest" description="Disordered" evidence="12">
    <location>
        <begin position="110"/>
        <end position="131"/>
    </location>
</feature>
<dbReference type="FunFam" id="3.30.160.60:FF:000478">
    <property type="entry name" value="Zinc finger protein 133"/>
    <property type="match status" value="1"/>
</dbReference>
<dbReference type="FunFam" id="3.30.160.60:FF:000072">
    <property type="entry name" value="zinc finger protein 143 isoform X1"/>
    <property type="match status" value="1"/>
</dbReference>
<feature type="domain" description="C2H2-type" evidence="13">
    <location>
        <begin position="918"/>
        <end position="945"/>
    </location>
</feature>
<dbReference type="InterPro" id="IPR041697">
    <property type="entry name" value="Znf-C2H2_11"/>
</dbReference>
<dbReference type="GO" id="GO:0008270">
    <property type="term" value="F:zinc ion binding"/>
    <property type="evidence" value="ECO:0007669"/>
    <property type="project" value="UniProtKB-KW"/>
</dbReference>
<keyword evidence="15" id="KW-1185">Reference proteome</keyword>
<evidence type="ECO:0000256" key="2">
    <source>
        <dbReference type="ARBA" id="ARBA00006991"/>
    </source>
</evidence>
<sequence length="1065" mass="120314">MDHMEFSIALPSNVSCTNSGREWARMKERLAAHLRLSSGSDNSSTFSSPSFLSQVAGQHVVDVIRECAMTKDEAGKFMHALYLLEDRCVPFLIILYNRYRFFTCRQEPLSKKGPDSSGEVGHESHRPISTTSIDSNNCSSLSLDCPEFPMSVNSFYPNNCTISNASSASKFVYSSDNVSTPFHSVTSPNNSSRQQISDTKHDSSHPSSLHTDVTETYTTNFCKPTPAQQKTFDQSSYSGTLKSKNFDTFLEELEMWAQNCEFGDLRDILLKDCIMTGIQDSAARQHLLRTEGLDLNKTLHICRTVERIRRVRDASILTDSKLCPVQEAAVMTDCSLQRCLQHMVINNSTDSYKELNFNDSIYNAEHERLSVCRATQVLNDGVSGGVNESSEKRETRLDSHRNFYPCSYSQFCLDACGKETEIKILSQVQAPSNEKKDVGTSTIDDCRTETKDVAVDTDDLVLYEPKVPEFKNVSVGIDHSVKITADKKDVRAGTSDSLSMRNHNMKSISARSTNSSTGLLHENIIAEKKNSKSCCLTKKTVDTSTQLLQNSKPDLDTSFLLSPPSVLRMYCGGERQQDDDLSFECLSEACEKLETTATLKNTSRIVSSSPQIEQEDLVNRITESSDIKNNPLTVQSPFISHERTVKKNKLPKFQNLQKQVRVGKGLTELLKKKFSCNLCSAKFHNLSHLKVHLRVHNGQRPYSCVNCGAAFVEMSKLRCHQRKHTGEKPYTCRICGREFAWSAGLYHHLRIHTREKPFTCEYCGLCFTNMTALKRHLRIHTEEKSQSCAVLYSTFPDIADEKQHEQSGQNVDLEHKMIIEDSVCRSKISVNVFPSQEKQNVVYNNKKKIHLHRNDVNKRRPFICDACGAAFRRSSHLKEHVRLHSGDRPHTCDICGARFSEASKLKAHSRRHTGERPYICQICGAAFSWTAALMRHSRTHTLEKPYQCSICGKKFADHSTLTRHTRTHTGERPFACTQCQQTFTDSSSLRRHLRTHLGEKSFICEVCGAGFSIKSYLARHIKIHSNERAHGCEICGAKFIDNSKLKRHLKIHEKPNKHLKEGQAC</sequence>
<dbReference type="PANTHER" id="PTHR24384">
    <property type="entry name" value="FINGER PUTATIVE TRANSCRIPTION FACTOR FAMILY-RELATED"/>
    <property type="match status" value="1"/>
</dbReference>
<evidence type="ECO:0000256" key="10">
    <source>
        <dbReference type="ARBA" id="ARBA00023242"/>
    </source>
</evidence>
<comment type="similarity">
    <text evidence="2">Belongs to the krueppel C2H2-type zinc-finger protein family.</text>
</comment>
<feature type="domain" description="C2H2-type" evidence="13">
    <location>
        <begin position="862"/>
        <end position="889"/>
    </location>
</feature>
<evidence type="ECO:0000256" key="12">
    <source>
        <dbReference type="SAM" id="MobiDB-lite"/>
    </source>
</evidence>
<evidence type="ECO:0000313" key="15">
    <source>
        <dbReference type="Proteomes" id="UP000735302"/>
    </source>
</evidence>
<evidence type="ECO:0000256" key="5">
    <source>
        <dbReference type="ARBA" id="ARBA00022771"/>
    </source>
</evidence>
<dbReference type="Pfam" id="PF16622">
    <property type="entry name" value="zf-C2H2_11"/>
    <property type="match status" value="1"/>
</dbReference>
<feature type="compositionally biased region" description="Polar residues" evidence="12">
    <location>
        <begin position="182"/>
        <end position="197"/>
    </location>
</feature>
<dbReference type="PANTHER" id="PTHR24384:SF189">
    <property type="entry name" value="C2H2-TYPE DOMAIN-CONTAINING PROTEIN-RELATED"/>
    <property type="match status" value="1"/>
</dbReference>
<dbReference type="FunFam" id="3.30.160.60:FF:000016">
    <property type="entry name" value="zinc finger protein 37 homolog"/>
    <property type="match status" value="1"/>
</dbReference>
<dbReference type="InterPro" id="IPR050752">
    <property type="entry name" value="C2H2-ZF_domain"/>
</dbReference>
<dbReference type="Proteomes" id="UP000735302">
    <property type="component" value="Unassembled WGS sequence"/>
</dbReference>
<dbReference type="AlphaFoldDB" id="A0AAV3ZPR5"/>
<evidence type="ECO:0000256" key="9">
    <source>
        <dbReference type="ARBA" id="ARBA00023163"/>
    </source>
</evidence>
<keyword evidence="3" id="KW-0479">Metal-binding</keyword>
<dbReference type="SUPFAM" id="SSF57667">
    <property type="entry name" value="beta-beta-alpha zinc fingers"/>
    <property type="match status" value="7"/>
</dbReference>
<dbReference type="GO" id="GO:0000978">
    <property type="term" value="F:RNA polymerase II cis-regulatory region sequence-specific DNA binding"/>
    <property type="evidence" value="ECO:0007669"/>
    <property type="project" value="TreeGrafter"/>
</dbReference>
<feature type="domain" description="C2H2-type" evidence="13">
    <location>
        <begin position="702"/>
        <end position="729"/>
    </location>
</feature>
<comment type="subcellular location">
    <subcellularLocation>
        <location evidence="1">Nucleus</location>
    </subcellularLocation>
</comment>
<keyword evidence="8" id="KW-0238">DNA-binding</keyword>
<dbReference type="Gene3D" id="3.30.160.60">
    <property type="entry name" value="Classic Zinc Finger"/>
    <property type="match status" value="11"/>
</dbReference>
<evidence type="ECO:0000313" key="14">
    <source>
        <dbReference type="EMBL" id="GFN96486.1"/>
    </source>
</evidence>
<evidence type="ECO:0000256" key="1">
    <source>
        <dbReference type="ARBA" id="ARBA00004123"/>
    </source>
</evidence>
<dbReference type="InterPro" id="IPR013087">
    <property type="entry name" value="Znf_C2H2_type"/>
</dbReference>
<feature type="region of interest" description="Disordered" evidence="12">
    <location>
        <begin position="182"/>
        <end position="211"/>
    </location>
</feature>
<keyword evidence="7" id="KW-0805">Transcription regulation</keyword>
<dbReference type="InterPro" id="IPR036236">
    <property type="entry name" value="Znf_C2H2_sf"/>
</dbReference>
<feature type="domain" description="C2H2-type" evidence="13">
    <location>
        <begin position="758"/>
        <end position="785"/>
    </location>
</feature>
<dbReference type="FunFam" id="3.30.160.60:FF:000862">
    <property type="entry name" value="zinc finger protein 697"/>
    <property type="match status" value="1"/>
</dbReference>
<keyword evidence="5 11" id="KW-0863">Zinc-finger</keyword>
<feature type="domain" description="C2H2-type" evidence="13">
    <location>
        <begin position="946"/>
        <end position="973"/>
    </location>
</feature>
<evidence type="ECO:0000256" key="11">
    <source>
        <dbReference type="PROSITE-ProRule" id="PRU00042"/>
    </source>
</evidence>
<dbReference type="GO" id="GO:0005634">
    <property type="term" value="C:nucleus"/>
    <property type="evidence" value="ECO:0007669"/>
    <property type="project" value="UniProtKB-SubCell"/>
</dbReference>
<keyword evidence="4" id="KW-0677">Repeat</keyword>
<feature type="domain" description="C2H2-type" evidence="13">
    <location>
        <begin position="1030"/>
        <end position="1057"/>
    </location>
</feature>
<feature type="domain" description="C2H2-type" evidence="13">
    <location>
        <begin position="890"/>
        <end position="917"/>
    </location>
</feature>
<dbReference type="Pfam" id="PF00096">
    <property type="entry name" value="zf-C2H2"/>
    <property type="match status" value="6"/>
</dbReference>
<dbReference type="FunFam" id="3.30.160.60:FF:002343">
    <property type="entry name" value="Zinc finger protein 33A"/>
    <property type="match status" value="2"/>
</dbReference>
<organism evidence="14 15">
    <name type="scientific">Plakobranchus ocellatus</name>
    <dbReference type="NCBI Taxonomy" id="259542"/>
    <lineage>
        <taxon>Eukaryota</taxon>
        <taxon>Metazoa</taxon>
        <taxon>Spiralia</taxon>
        <taxon>Lophotrochozoa</taxon>
        <taxon>Mollusca</taxon>
        <taxon>Gastropoda</taxon>
        <taxon>Heterobranchia</taxon>
        <taxon>Euthyneura</taxon>
        <taxon>Panpulmonata</taxon>
        <taxon>Sacoglossa</taxon>
        <taxon>Placobranchoidea</taxon>
        <taxon>Plakobranchidae</taxon>
        <taxon>Plakobranchus</taxon>
    </lineage>
</organism>
<feature type="compositionally biased region" description="Basic and acidic residues" evidence="12">
    <location>
        <begin position="110"/>
        <end position="126"/>
    </location>
</feature>
<dbReference type="FunFam" id="3.30.160.60:FF:000624">
    <property type="entry name" value="zinc finger protein 697"/>
    <property type="match status" value="2"/>
</dbReference>
<evidence type="ECO:0000259" key="13">
    <source>
        <dbReference type="PROSITE" id="PS50157"/>
    </source>
</evidence>
<dbReference type="FunFam" id="3.30.160.60:FF:000508">
    <property type="entry name" value="Myeloid zinc finger 1"/>
    <property type="match status" value="1"/>
</dbReference>
<evidence type="ECO:0000256" key="8">
    <source>
        <dbReference type="ARBA" id="ARBA00023125"/>
    </source>
</evidence>
<evidence type="ECO:0000256" key="4">
    <source>
        <dbReference type="ARBA" id="ARBA00022737"/>
    </source>
</evidence>
<evidence type="ECO:0000256" key="3">
    <source>
        <dbReference type="ARBA" id="ARBA00022723"/>
    </source>
</evidence>
<feature type="domain" description="C2H2-type" evidence="13">
    <location>
        <begin position="674"/>
        <end position="701"/>
    </location>
</feature>
<keyword evidence="9" id="KW-0804">Transcription</keyword>
<accession>A0AAV3ZPR5</accession>
<name>A0AAV3ZPR5_9GAST</name>
<dbReference type="PROSITE" id="PS00028">
    <property type="entry name" value="ZINC_FINGER_C2H2_1"/>
    <property type="match status" value="11"/>
</dbReference>
<keyword evidence="10" id="KW-0539">Nucleus</keyword>
<dbReference type="EMBL" id="BLXT01002679">
    <property type="protein sequence ID" value="GFN96486.1"/>
    <property type="molecule type" value="Genomic_DNA"/>
</dbReference>
<reference evidence="14 15" key="1">
    <citation type="journal article" date="2021" name="Elife">
        <title>Chloroplast acquisition without the gene transfer in kleptoplastic sea slugs, Plakobranchus ocellatus.</title>
        <authorList>
            <person name="Maeda T."/>
            <person name="Takahashi S."/>
            <person name="Yoshida T."/>
            <person name="Shimamura S."/>
            <person name="Takaki Y."/>
            <person name="Nagai Y."/>
            <person name="Toyoda A."/>
            <person name="Suzuki Y."/>
            <person name="Arimoto A."/>
            <person name="Ishii H."/>
            <person name="Satoh N."/>
            <person name="Nishiyama T."/>
            <person name="Hasebe M."/>
            <person name="Maruyama T."/>
            <person name="Minagawa J."/>
            <person name="Obokata J."/>
            <person name="Shigenobu S."/>
        </authorList>
    </citation>
    <scope>NUCLEOTIDE SEQUENCE [LARGE SCALE GENOMIC DNA]</scope>
</reference>
<dbReference type="GO" id="GO:0000981">
    <property type="term" value="F:DNA-binding transcription factor activity, RNA polymerase II-specific"/>
    <property type="evidence" value="ECO:0007669"/>
    <property type="project" value="TreeGrafter"/>
</dbReference>
<dbReference type="GO" id="GO:0042802">
    <property type="term" value="F:identical protein binding"/>
    <property type="evidence" value="ECO:0007669"/>
    <property type="project" value="UniProtKB-ARBA"/>
</dbReference>
<feature type="domain" description="C2H2-type" evidence="13">
    <location>
        <begin position="974"/>
        <end position="1001"/>
    </location>
</feature>
<comment type="caution">
    <text evidence="14">The sequence shown here is derived from an EMBL/GenBank/DDBJ whole genome shotgun (WGS) entry which is preliminary data.</text>
</comment>